<accession>A0A1I7F396</accession>
<sequence length="175" mass="20008">MKWIKSIMILALVAVTASCSSVKVVSDYDQQANFTSYKSFAFYKPGIDKAEISDLDKKRILRAIDASMTQKGFQKSEQPDLLVNIFTKEQKQVDVYNNYGYGWGWSPWYWGGAYNNVRTSTQGSLYIDLIDAKTNELVWQGKGSGYLEVDDIAKKQERINEFVSEILSQYPPQKQ</sequence>
<dbReference type="STRING" id="1224947.SAMN05216480_101588"/>
<feature type="chain" id="PRO_5011630958" description="DUF4136 domain-containing protein" evidence="1">
    <location>
        <begin position="21"/>
        <end position="175"/>
    </location>
</feature>
<feature type="signal peptide" evidence="1">
    <location>
        <begin position="1"/>
        <end position="20"/>
    </location>
</feature>
<evidence type="ECO:0000313" key="3">
    <source>
        <dbReference type="EMBL" id="SFU30640.1"/>
    </source>
</evidence>
<dbReference type="Gene3D" id="3.30.160.670">
    <property type="match status" value="1"/>
</dbReference>
<proteinExistence type="predicted"/>
<dbReference type="Proteomes" id="UP000199138">
    <property type="component" value="Unassembled WGS sequence"/>
</dbReference>
<reference evidence="3 4" key="1">
    <citation type="submission" date="2016-10" db="EMBL/GenBank/DDBJ databases">
        <authorList>
            <person name="de Groot N.N."/>
        </authorList>
    </citation>
    <scope>NUCLEOTIDE SEQUENCE [LARGE SCALE GENOMIC DNA]</scope>
    <source>
        <strain evidence="3 4">CGMCC 1.12333</strain>
    </source>
</reference>
<dbReference type="RefSeq" id="WP_093022792.1">
    <property type="nucleotide sequence ID" value="NZ_FPBK01000001.1"/>
</dbReference>
<dbReference type="InterPro" id="IPR025411">
    <property type="entry name" value="DUF4136"/>
</dbReference>
<evidence type="ECO:0000313" key="4">
    <source>
        <dbReference type="Proteomes" id="UP000199138"/>
    </source>
</evidence>
<evidence type="ECO:0000259" key="2">
    <source>
        <dbReference type="Pfam" id="PF13590"/>
    </source>
</evidence>
<keyword evidence="4" id="KW-1185">Reference proteome</keyword>
<name>A0A1I7F396_9FLAO</name>
<feature type="domain" description="DUF4136" evidence="2">
    <location>
        <begin position="24"/>
        <end position="172"/>
    </location>
</feature>
<evidence type="ECO:0000256" key="1">
    <source>
        <dbReference type="SAM" id="SignalP"/>
    </source>
</evidence>
<organism evidence="3 4">
    <name type="scientific">Pustulibacterium marinum</name>
    <dbReference type="NCBI Taxonomy" id="1224947"/>
    <lineage>
        <taxon>Bacteria</taxon>
        <taxon>Pseudomonadati</taxon>
        <taxon>Bacteroidota</taxon>
        <taxon>Flavobacteriia</taxon>
        <taxon>Flavobacteriales</taxon>
        <taxon>Flavobacteriaceae</taxon>
        <taxon>Pustulibacterium</taxon>
    </lineage>
</organism>
<dbReference type="Pfam" id="PF13590">
    <property type="entry name" value="DUF4136"/>
    <property type="match status" value="1"/>
</dbReference>
<dbReference type="EMBL" id="FPBK01000001">
    <property type="protein sequence ID" value="SFU30640.1"/>
    <property type="molecule type" value="Genomic_DNA"/>
</dbReference>
<keyword evidence="1" id="KW-0732">Signal</keyword>
<dbReference type="PROSITE" id="PS51257">
    <property type="entry name" value="PROKAR_LIPOPROTEIN"/>
    <property type="match status" value="1"/>
</dbReference>
<gene>
    <name evidence="3" type="ORF">SAMN05216480_101588</name>
</gene>
<protein>
    <recommendedName>
        <fullName evidence="2">DUF4136 domain-containing protein</fullName>
    </recommendedName>
</protein>
<dbReference type="AlphaFoldDB" id="A0A1I7F396"/>
<dbReference type="OrthoDB" id="5432251at2"/>